<reference evidence="3" key="1">
    <citation type="journal article" date="2020" name="Stud. Mycol.">
        <title>101 Dothideomycetes genomes: a test case for predicting lifestyles and emergence of pathogens.</title>
        <authorList>
            <person name="Haridas S."/>
            <person name="Albert R."/>
            <person name="Binder M."/>
            <person name="Bloem J."/>
            <person name="Labutti K."/>
            <person name="Salamov A."/>
            <person name="Andreopoulos B."/>
            <person name="Baker S."/>
            <person name="Barry K."/>
            <person name="Bills G."/>
            <person name="Bluhm B."/>
            <person name="Cannon C."/>
            <person name="Castanera R."/>
            <person name="Culley D."/>
            <person name="Daum C."/>
            <person name="Ezra D."/>
            <person name="Gonzalez J."/>
            <person name="Henrissat B."/>
            <person name="Kuo A."/>
            <person name="Liang C."/>
            <person name="Lipzen A."/>
            <person name="Lutzoni F."/>
            <person name="Magnuson J."/>
            <person name="Mondo S."/>
            <person name="Nolan M."/>
            <person name="Ohm R."/>
            <person name="Pangilinan J."/>
            <person name="Park H.-J."/>
            <person name="Ramirez L."/>
            <person name="Alfaro M."/>
            <person name="Sun H."/>
            <person name="Tritt A."/>
            <person name="Yoshinaga Y."/>
            <person name="Zwiers L.-H."/>
            <person name="Turgeon B."/>
            <person name="Goodwin S."/>
            <person name="Spatafora J."/>
            <person name="Crous P."/>
            <person name="Grigoriev I."/>
        </authorList>
    </citation>
    <scope>NUCLEOTIDE SEQUENCE</scope>
    <source>
        <strain evidence="3">CBS 675.92</strain>
    </source>
</reference>
<proteinExistence type="predicted"/>
<keyword evidence="2" id="KW-0812">Transmembrane</keyword>
<dbReference type="AlphaFoldDB" id="A0A6A5TZA4"/>
<accession>A0A6A5TZA4</accession>
<sequence length="239" mass="26656">MTTLPDSEQVTNPFDVARRAAWIGAGSAVPGLFIGATYGTLRTSTPVLFSLASGAQWFTIGTTFWSIRSSILNSDGLRNWWRTTRGLPLIPRHDLIPTSEDRVRASTISGAVTGAALGLLFRGPRNVIPGTIMFSLFGWGGQHGYNWLDERNSVAWREDAKMREEGREKENFMQRLAKSKWSPMSALSDEEYERLVGEKILAVEANIALIDERIEGLRKQQKESKAQKLKEQGKEEGKS</sequence>
<protein>
    <submittedName>
        <fullName evidence="3">Uncharacterized protein</fullName>
    </submittedName>
</protein>
<dbReference type="PANTHER" id="PTHR41390">
    <property type="entry name" value="CHROMOSOME 7, WHOLE GENOME SHOTGUN SEQUENCE"/>
    <property type="match status" value="1"/>
</dbReference>
<evidence type="ECO:0000313" key="4">
    <source>
        <dbReference type="Proteomes" id="UP000800035"/>
    </source>
</evidence>
<organism evidence="3 4">
    <name type="scientific">Byssothecium circinans</name>
    <dbReference type="NCBI Taxonomy" id="147558"/>
    <lineage>
        <taxon>Eukaryota</taxon>
        <taxon>Fungi</taxon>
        <taxon>Dikarya</taxon>
        <taxon>Ascomycota</taxon>
        <taxon>Pezizomycotina</taxon>
        <taxon>Dothideomycetes</taxon>
        <taxon>Pleosporomycetidae</taxon>
        <taxon>Pleosporales</taxon>
        <taxon>Massarineae</taxon>
        <taxon>Massarinaceae</taxon>
        <taxon>Byssothecium</taxon>
    </lineage>
</organism>
<evidence type="ECO:0000313" key="3">
    <source>
        <dbReference type="EMBL" id="KAF1957971.1"/>
    </source>
</evidence>
<feature type="transmembrane region" description="Helical" evidence="2">
    <location>
        <begin position="20"/>
        <end position="41"/>
    </location>
</feature>
<keyword evidence="2" id="KW-0472">Membrane</keyword>
<feature type="region of interest" description="Disordered" evidence="1">
    <location>
        <begin position="220"/>
        <end position="239"/>
    </location>
</feature>
<keyword evidence="4" id="KW-1185">Reference proteome</keyword>
<evidence type="ECO:0000256" key="1">
    <source>
        <dbReference type="SAM" id="MobiDB-lite"/>
    </source>
</evidence>
<evidence type="ECO:0000256" key="2">
    <source>
        <dbReference type="SAM" id="Phobius"/>
    </source>
</evidence>
<dbReference type="OrthoDB" id="5565730at2759"/>
<dbReference type="Proteomes" id="UP000800035">
    <property type="component" value="Unassembled WGS sequence"/>
</dbReference>
<dbReference type="EMBL" id="ML976988">
    <property type="protein sequence ID" value="KAF1957971.1"/>
    <property type="molecule type" value="Genomic_DNA"/>
</dbReference>
<dbReference type="PANTHER" id="PTHR41390:SF1">
    <property type="entry name" value="NADH-UBIQUINONE OXIDOREDUCTASE 213 KDA SUBUNIT"/>
    <property type="match status" value="1"/>
</dbReference>
<gene>
    <name evidence="3" type="ORF">CC80DRAFT_470109</name>
</gene>
<name>A0A6A5TZA4_9PLEO</name>
<keyword evidence="2" id="KW-1133">Transmembrane helix</keyword>